<reference evidence="3 4" key="1">
    <citation type="submission" date="2019-02" db="EMBL/GenBank/DDBJ databases">
        <title>Bacterial novel species Mucilaginibacter sp. 17JY9-4 isolated from soil.</title>
        <authorList>
            <person name="Jung H.-Y."/>
        </authorList>
    </citation>
    <scope>NUCLEOTIDE SEQUENCE [LARGE SCALE GENOMIC DNA]</scope>
    <source>
        <strain evidence="3 4">17JY9-4</strain>
    </source>
</reference>
<proteinExistence type="predicted"/>
<accession>A0A4Q5LK41</accession>
<dbReference type="Gene3D" id="2.40.160.20">
    <property type="match status" value="1"/>
</dbReference>
<feature type="signal peptide" evidence="1">
    <location>
        <begin position="1"/>
        <end position="31"/>
    </location>
</feature>
<evidence type="ECO:0000313" key="3">
    <source>
        <dbReference type="EMBL" id="RYU89917.1"/>
    </source>
</evidence>
<feature type="chain" id="PRO_5020315047" evidence="1">
    <location>
        <begin position="32"/>
        <end position="215"/>
    </location>
</feature>
<evidence type="ECO:0000313" key="4">
    <source>
        <dbReference type="Proteomes" id="UP000293331"/>
    </source>
</evidence>
<name>A0A4Q5LK41_9SPHI</name>
<comment type="caution">
    <text evidence="3">The sequence shown here is derived from an EMBL/GenBank/DDBJ whole genome shotgun (WGS) entry which is preliminary data.</text>
</comment>
<gene>
    <name evidence="3" type="ORF">EWM62_10235</name>
</gene>
<dbReference type="AlphaFoldDB" id="A0A4Q5LK41"/>
<dbReference type="SUPFAM" id="SSF56925">
    <property type="entry name" value="OMPA-like"/>
    <property type="match status" value="1"/>
</dbReference>
<organism evidence="3 4">
    <name type="scientific">Mucilaginibacter terrigena</name>
    <dbReference type="NCBI Taxonomy" id="2492395"/>
    <lineage>
        <taxon>Bacteria</taxon>
        <taxon>Pseudomonadati</taxon>
        <taxon>Bacteroidota</taxon>
        <taxon>Sphingobacteriia</taxon>
        <taxon>Sphingobacteriales</taxon>
        <taxon>Sphingobacteriaceae</taxon>
        <taxon>Mucilaginibacter</taxon>
    </lineage>
</organism>
<evidence type="ECO:0000256" key="1">
    <source>
        <dbReference type="SAM" id="SignalP"/>
    </source>
</evidence>
<dbReference type="InterPro" id="IPR025665">
    <property type="entry name" value="Beta-barrel_OMP_2"/>
</dbReference>
<keyword evidence="4" id="KW-1185">Reference proteome</keyword>
<dbReference type="Proteomes" id="UP000293331">
    <property type="component" value="Unassembled WGS sequence"/>
</dbReference>
<evidence type="ECO:0000259" key="2">
    <source>
        <dbReference type="Pfam" id="PF13568"/>
    </source>
</evidence>
<sequence>MLTFAKTIKSYYMKKILLLLCCAFAASTAFAQVPSFGIRGGVNFAKISASNGNLTASTNSTTTFAVGVFADFKFGSLSLQPALNYTGKGGEGDSGNGGTTKIKTYYVQVPVNLVYHVPAVFGNVYFGGGPYVGVGVSGKTTITENGSSVSEDITFGDDQDDIKRTDFGLNGIAGLEFNNGFILGVNYDLGLSNIANENSFSTKNRVFGVSVGFKF</sequence>
<dbReference type="OrthoDB" id="1150878at2"/>
<dbReference type="Pfam" id="PF13568">
    <property type="entry name" value="OMP_b-brl_2"/>
    <property type="match status" value="1"/>
</dbReference>
<protein>
    <submittedName>
        <fullName evidence="3">PorT family protein</fullName>
    </submittedName>
</protein>
<keyword evidence="1" id="KW-0732">Signal</keyword>
<dbReference type="InterPro" id="IPR011250">
    <property type="entry name" value="OMP/PagP_B-barrel"/>
</dbReference>
<dbReference type="EMBL" id="SEWG01000004">
    <property type="protein sequence ID" value="RYU89917.1"/>
    <property type="molecule type" value="Genomic_DNA"/>
</dbReference>
<feature type="domain" description="Outer membrane protein beta-barrel" evidence="2">
    <location>
        <begin position="30"/>
        <end position="195"/>
    </location>
</feature>